<reference evidence="3" key="3">
    <citation type="submission" date="2018-08" db="UniProtKB">
        <authorList>
            <consortium name="EnsemblPlants"/>
        </authorList>
    </citation>
    <scope>IDENTIFICATION</scope>
    <source>
        <strain evidence="3">cv. Bd21</strain>
    </source>
</reference>
<gene>
    <name evidence="2" type="ORF">BRADI_3g45405v3</name>
</gene>
<dbReference type="HOGENOM" id="CLU_761522_0_0_1"/>
<reference evidence="2" key="2">
    <citation type="submission" date="2017-06" db="EMBL/GenBank/DDBJ databases">
        <title>WGS assembly of Brachypodium distachyon.</title>
        <authorList>
            <consortium name="The International Brachypodium Initiative"/>
            <person name="Lucas S."/>
            <person name="Harmon-Smith M."/>
            <person name="Lail K."/>
            <person name="Tice H."/>
            <person name="Grimwood J."/>
            <person name="Bruce D."/>
            <person name="Barry K."/>
            <person name="Shu S."/>
            <person name="Lindquist E."/>
            <person name="Wang M."/>
            <person name="Pitluck S."/>
            <person name="Vogel J.P."/>
            <person name="Garvin D.F."/>
            <person name="Mockler T.C."/>
            <person name="Schmutz J."/>
            <person name="Rokhsar D."/>
            <person name="Bevan M.W."/>
        </authorList>
    </citation>
    <scope>NUCLEOTIDE SEQUENCE</scope>
    <source>
        <strain evidence="2">Bd21</strain>
    </source>
</reference>
<reference evidence="2 3" key="1">
    <citation type="journal article" date="2010" name="Nature">
        <title>Genome sequencing and analysis of the model grass Brachypodium distachyon.</title>
        <authorList>
            <consortium name="International Brachypodium Initiative"/>
        </authorList>
    </citation>
    <scope>NUCLEOTIDE SEQUENCE [LARGE SCALE GENOMIC DNA]</scope>
    <source>
        <strain evidence="2 3">Bd21</strain>
    </source>
</reference>
<organism evidence="2">
    <name type="scientific">Brachypodium distachyon</name>
    <name type="common">Purple false brome</name>
    <name type="synonym">Trachynia distachya</name>
    <dbReference type="NCBI Taxonomy" id="15368"/>
    <lineage>
        <taxon>Eukaryota</taxon>
        <taxon>Viridiplantae</taxon>
        <taxon>Streptophyta</taxon>
        <taxon>Embryophyta</taxon>
        <taxon>Tracheophyta</taxon>
        <taxon>Spermatophyta</taxon>
        <taxon>Magnoliopsida</taxon>
        <taxon>Liliopsida</taxon>
        <taxon>Poales</taxon>
        <taxon>Poaceae</taxon>
        <taxon>BOP clade</taxon>
        <taxon>Pooideae</taxon>
        <taxon>Stipodae</taxon>
        <taxon>Brachypodieae</taxon>
        <taxon>Brachypodium</taxon>
    </lineage>
</organism>
<evidence type="ECO:0000313" key="4">
    <source>
        <dbReference type="Proteomes" id="UP000008810"/>
    </source>
</evidence>
<dbReference type="Proteomes" id="UP000008810">
    <property type="component" value="Chromosome 3"/>
</dbReference>
<proteinExistence type="predicted"/>
<dbReference type="AlphaFoldDB" id="I1IAD8"/>
<accession>I1IAD8</accession>
<evidence type="ECO:0000313" key="2">
    <source>
        <dbReference type="EMBL" id="KQJ99820.1"/>
    </source>
</evidence>
<keyword evidence="4" id="KW-1185">Reference proteome</keyword>
<keyword evidence="1" id="KW-0472">Membrane</keyword>
<keyword evidence="1" id="KW-0812">Transmembrane</keyword>
<evidence type="ECO:0000313" key="3">
    <source>
        <dbReference type="EnsemblPlants" id="KQJ99820"/>
    </source>
</evidence>
<name>I1IAD8_BRADI</name>
<dbReference type="InParanoid" id="I1IAD8"/>
<dbReference type="Gramene" id="KQJ99820">
    <property type="protein sequence ID" value="KQJ99820"/>
    <property type="gene ID" value="BRADI_3g45405v3"/>
</dbReference>
<dbReference type="EMBL" id="CM000882">
    <property type="protein sequence ID" value="KQJ99820.1"/>
    <property type="molecule type" value="Genomic_DNA"/>
</dbReference>
<dbReference type="EnsemblPlants" id="KQJ99820">
    <property type="protein sequence ID" value="KQJ99820"/>
    <property type="gene ID" value="BRADI_3g45405v3"/>
</dbReference>
<protein>
    <submittedName>
        <fullName evidence="2 3">Uncharacterized protein</fullName>
    </submittedName>
</protein>
<feature type="transmembrane region" description="Helical" evidence="1">
    <location>
        <begin position="333"/>
        <end position="351"/>
    </location>
</feature>
<evidence type="ECO:0000256" key="1">
    <source>
        <dbReference type="SAM" id="Phobius"/>
    </source>
</evidence>
<sequence length="364" mass="40615">MRCTLCMVVGLDLCPRLSLLSPIIPSILAPDNLTVQIFPLPCWWLNTCISRFGHWFTGSWTSLVMEELGEEAGQTPFSWNKDFSVPDRGVVHCREVTVMEQSNSQIWGFFDPLHSEVSNMVSCSFPPFLVASSKDLGALQVQSLLVSRKSGGMKSDGCCVTSELHVRYMFAAVTCSWKNCDLNHVMSEAYSPMVLGSFFLEILDVQRWTLKLGSRGVMCVDSRCFFCMLKTRMIDDLAEDGGSSSFGSIHQQQVRASLLLIPMFDERESHGLSSVLHPRDLKLNHPLPLVHLPLDCCEKSPAIRLANTKEVFEDINCGWASELSLVTHHHTPVVVFHVLGLLSVVLVLGLCKDALMYSLFTRAL</sequence>
<keyword evidence="1" id="KW-1133">Transmembrane helix</keyword>